<feature type="domain" description="DEAD-box RNA helicase Q" evidence="11">
    <location>
        <begin position="1"/>
        <end position="28"/>
    </location>
</feature>
<keyword evidence="3 7" id="KW-0347">Helicase</keyword>
<evidence type="ECO:0000256" key="7">
    <source>
        <dbReference type="RuleBase" id="RU000492"/>
    </source>
</evidence>
<organism evidence="12 13">
    <name type="scientific">Gynuella sunshinyii YC6258</name>
    <dbReference type="NCBI Taxonomy" id="1445510"/>
    <lineage>
        <taxon>Bacteria</taxon>
        <taxon>Pseudomonadati</taxon>
        <taxon>Pseudomonadota</taxon>
        <taxon>Gammaproteobacteria</taxon>
        <taxon>Oceanospirillales</taxon>
        <taxon>Saccharospirillaceae</taxon>
        <taxon>Gynuella</taxon>
    </lineage>
</organism>
<evidence type="ECO:0000313" key="12">
    <source>
        <dbReference type="EMBL" id="AJQ97705.1"/>
    </source>
</evidence>
<dbReference type="InterPro" id="IPR050079">
    <property type="entry name" value="DEAD_box_RNA_helicase"/>
</dbReference>
<protein>
    <submittedName>
        <fullName evidence="12">Superfamily II DNA and RNA helicase</fullName>
    </submittedName>
</protein>
<dbReference type="HOGENOM" id="CLU_003041_1_3_6"/>
<dbReference type="KEGG" id="gsn:YC6258_05677"/>
<accession>A0A0C5VEK6</accession>
<dbReference type="PROSITE" id="PS51195">
    <property type="entry name" value="Q_MOTIF"/>
    <property type="match status" value="1"/>
</dbReference>
<keyword evidence="2 7" id="KW-0378">Hydrolase</keyword>
<dbReference type="InterPro" id="IPR001650">
    <property type="entry name" value="Helicase_C-like"/>
</dbReference>
<dbReference type="GO" id="GO:0003724">
    <property type="term" value="F:RNA helicase activity"/>
    <property type="evidence" value="ECO:0007669"/>
    <property type="project" value="InterPro"/>
</dbReference>
<evidence type="ECO:0000256" key="8">
    <source>
        <dbReference type="SAM" id="MobiDB-lite"/>
    </source>
</evidence>
<dbReference type="RefSeq" id="WP_044619379.1">
    <property type="nucleotide sequence ID" value="NZ_CP007142.1"/>
</dbReference>
<dbReference type="GO" id="GO:0005524">
    <property type="term" value="F:ATP binding"/>
    <property type="evidence" value="ECO:0007669"/>
    <property type="project" value="UniProtKB-KW"/>
</dbReference>
<evidence type="ECO:0000256" key="4">
    <source>
        <dbReference type="ARBA" id="ARBA00022840"/>
    </source>
</evidence>
<dbReference type="InterPro" id="IPR000629">
    <property type="entry name" value="RNA-helicase_DEAD-box_CS"/>
</dbReference>
<dbReference type="EMBL" id="CP007142">
    <property type="protein sequence ID" value="AJQ97705.1"/>
    <property type="molecule type" value="Genomic_DNA"/>
</dbReference>
<evidence type="ECO:0000256" key="2">
    <source>
        <dbReference type="ARBA" id="ARBA00022801"/>
    </source>
</evidence>
<keyword evidence="4 7" id="KW-0067">ATP-binding</keyword>
<dbReference type="PROSITE" id="PS51192">
    <property type="entry name" value="HELICASE_ATP_BIND_1"/>
    <property type="match status" value="1"/>
</dbReference>
<dbReference type="PATRIC" id="fig|1445510.3.peg.5637"/>
<comment type="similarity">
    <text evidence="5 7">Belongs to the DEAD box helicase family.</text>
</comment>
<dbReference type="InterPro" id="IPR014014">
    <property type="entry name" value="RNA_helicase_DEAD_Q_motif"/>
</dbReference>
<evidence type="ECO:0000256" key="3">
    <source>
        <dbReference type="ARBA" id="ARBA00022806"/>
    </source>
</evidence>
<evidence type="ECO:0000256" key="5">
    <source>
        <dbReference type="ARBA" id="ARBA00038437"/>
    </source>
</evidence>
<dbReference type="InterPro" id="IPR027417">
    <property type="entry name" value="P-loop_NTPase"/>
</dbReference>
<dbReference type="CDD" id="cd00268">
    <property type="entry name" value="DEADc"/>
    <property type="match status" value="1"/>
</dbReference>
<gene>
    <name evidence="12" type="ORF">YC6258_05677</name>
</gene>
<feature type="compositionally biased region" description="Basic residues" evidence="8">
    <location>
        <begin position="382"/>
        <end position="399"/>
    </location>
</feature>
<dbReference type="STRING" id="1445510.YC6258_05677"/>
<evidence type="ECO:0000313" key="13">
    <source>
        <dbReference type="Proteomes" id="UP000032266"/>
    </source>
</evidence>
<dbReference type="PANTHER" id="PTHR47959">
    <property type="entry name" value="ATP-DEPENDENT RNA HELICASE RHLE-RELATED"/>
    <property type="match status" value="1"/>
</dbReference>
<dbReference type="PANTHER" id="PTHR47959:SF3">
    <property type="entry name" value="ATP-DEPENDENT RNA HELICASE SRMB"/>
    <property type="match status" value="1"/>
</dbReference>
<feature type="domain" description="Helicase C-terminal" evidence="10">
    <location>
        <begin position="233"/>
        <end position="377"/>
    </location>
</feature>
<evidence type="ECO:0000256" key="1">
    <source>
        <dbReference type="ARBA" id="ARBA00022741"/>
    </source>
</evidence>
<dbReference type="PROSITE" id="PS00039">
    <property type="entry name" value="DEAD_ATP_HELICASE"/>
    <property type="match status" value="1"/>
</dbReference>
<dbReference type="CDD" id="cd18787">
    <property type="entry name" value="SF2_C_DEAD"/>
    <property type="match status" value="1"/>
</dbReference>
<sequence>MFTHFELSESLLKAITQLNWEQPTDIQQAVIPKALEQKDLLLSASTGSGKSAAFLLPLLERLIRRKKDNTDTLALILSPTRELASQLFKDCQALAAFTDINSIVITGGESLKPQAAKIRKNPEIVIATPGRLLEHLTAKQVFLQDLEYLVIDEADRMLDMGFHEDVLNIVKACQSQRQTLLCSATLSDPAVLRLAREIMTPDAEHIDLTETQEQPSIRQQIILADDRKHKERLLDWLLQNETYDKTIIFCNTRDQADALGNVLRYHDYRVEVLHGEKQHQQRKKVMQAFTNQGLKILVASDVAARGLDIDGINLVINFDFARKGDDHLHRVGRTGRAGTEGLAISFVTANEWNLMVGIERYLGIHFEQRQIKALKGSFTGPKKLKASGKAYGSKKKKNSSKADVKKSRPAKKPTTDSGGFGVIRKKTKKD</sequence>
<dbReference type="InterPro" id="IPR011545">
    <property type="entry name" value="DEAD/DEAH_box_helicase_dom"/>
</dbReference>
<dbReference type="InterPro" id="IPR014001">
    <property type="entry name" value="Helicase_ATP-bd"/>
</dbReference>
<evidence type="ECO:0000259" key="11">
    <source>
        <dbReference type="PROSITE" id="PS51195"/>
    </source>
</evidence>
<reference evidence="12 13" key="1">
    <citation type="submission" date="2014-01" db="EMBL/GenBank/DDBJ databases">
        <title>Full genme sequencing of cellulolytic bacterium Gynuella sunshinyii YC6258T gen. nov., sp. nov.</title>
        <authorList>
            <person name="Khan H."/>
            <person name="Chung E.J."/>
            <person name="Chung Y.R."/>
        </authorList>
    </citation>
    <scope>NUCLEOTIDE SEQUENCE [LARGE SCALE GENOMIC DNA]</scope>
    <source>
        <strain evidence="12 13">YC6258</strain>
    </source>
</reference>
<dbReference type="SUPFAM" id="SSF52540">
    <property type="entry name" value="P-loop containing nucleoside triphosphate hydrolases"/>
    <property type="match status" value="1"/>
</dbReference>
<dbReference type="Pfam" id="PF00270">
    <property type="entry name" value="DEAD"/>
    <property type="match status" value="1"/>
</dbReference>
<dbReference type="SMART" id="SM00490">
    <property type="entry name" value="HELICc"/>
    <property type="match status" value="1"/>
</dbReference>
<dbReference type="GO" id="GO:0005829">
    <property type="term" value="C:cytosol"/>
    <property type="evidence" value="ECO:0007669"/>
    <property type="project" value="TreeGrafter"/>
</dbReference>
<evidence type="ECO:0000259" key="10">
    <source>
        <dbReference type="PROSITE" id="PS51194"/>
    </source>
</evidence>
<evidence type="ECO:0000256" key="6">
    <source>
        <dbReference type="PROSITE-ProRule" id="PRU00552"/>
    </source>
</evidence>
<feature type="domain" description="Helicase ATP-binding" evidence="9">
    <location>
        <begin position="31"/>
        <end position="204"/>
    </location>
</feature>
<keyword evidence="13" id="KW-1185">Reference proteome</keyword>
<keyword evidence="1 7" id="KW-0547">Nucleotide-binding</keyword>
<proteinExistence type="inferred from homology"/>
<dbReference type="PROSITE" id="PS51194">
    <property type="entry name" value="HELICASE_CTER"/>
    <property type="match status" value="1"/>
</dbReference>
<dbReference type="Pfam" id="PF00271">
    <property type="entry name" value="Helicase_C"/>
    <property type="match status" value="1"/>
</dbReference>
<dbReference type="AlphaFoldDB" id="A0A0C5VEK6"/>
<dbReference type="GO" id="GO:0003676">
    <property type="term" value="F:nucleic acid binding"/>
    <property type="evidence" value="ECO:0007669"/>
    <property type="project" value="InterPro"/>
</dbReference>
<dbReference type="SMART" id="SM00487">
    <property type="entry name" value="DEXDc"/>
    <property type="match status" value="1"/>
</dbReference>
<dbReference type="Proteomes" id="UP000032266">
    <property type="component" value="Chromosome"/>
</dbReference>
<dbReference type="InterPro" id="IPR044742">
    <property type="entry name" value="DEAD/DEAH_RhlB"/>
</dbReference>
<name>A0A0C5VEK6_9GAMM</name>
<feature type="region of interest" description="Disordered" evidence="8">
    <location>
        <begin position="381"/>
        <end position="430"/>
    </location>
</feature>
<evidence type="ECO:0000259" key="9">
    <source>
        <dbReference type="PROSITE" id="PS51192"/>
    </source>
</evidence>
<dbReference type="Gene3D" id="3.40.50.300">
    <property type="entry name" value="P-loop containing nucleotide triphosphate hydrolases"/>
    <property type="match status" value="2"/>
</dbReference>
<dbReference type="OrthoDB" id="9808889at2"/>
<dbReference type="GO" id="GO:0016787">
    <property type="term" value="F:hydrolase activity"/>
    <property type="evidence" value="ECO:0007669"/>
    <property type="project" value="UniProtKB-KW"/>
</dbReference>
<feature type="short sequence motif" description="Q motif" evidence="6">
    <location>
        <begin position="1"/>
        <end position="28"/>
    </location>
</feature>